<dbReference type="AlphaFoldDB" id="A0A3S1BU77"/>
<evidence type="ECO:0000313" key="2">
    <source>
        <dbReference type="EMBL" id="RUT47585.1"/>
    </source>
</evidence>
<dbReference type="InterPro" id="IPR043735">
    <property type="entry name" value="DUF5680"/>
</dbReference>
<accession>A0A3S1BU77</accession>
<evidence type="ECO:0000259" key="1">
    <source>
        <dbReference type="Pfam" id="PF18931"/>
    </source>
</evidence>
<feature type="domain" description="DUF5680" evidence="1">
    <location>
        <begin position="47"/>
        <end position="148"/>
    </location>
</feature>
<evidence type="ECO:0000313" key="3">
    <source>
        <dbReference type="Proteomes" id="UP000279446"/>
    </source>
</evidence>
<dbReference type="OrthoDB" id="9812495at2"/>
<dbReference type="Pfam" id="PF18931">
    <property type="entry name" value="DUF5680"/>
    <property type="match status" value="1"/>
</dbReference>
<name>A0A3S1BU77_9BACL</name>
<protein>
    <submittedName>
        <fullName evidence="2">XRE family transcriptional regulator</fullName>
    </submittedName>
</protein>
<keyword evidence="3" id="KW-1185">Reference proteome</keyword>
<organism evidence="2 3">
    <name type="scientific">Paenibacillus anaericanus</name>
    <dbReference type="NCBI Taxonomy" id="170367"/>
    <lineage>
        <taxon>Bacteria</taxon>
        <taxon>Bacillati</taxon>
        <taxon>Bacillota</taxon>
        <taxon>Bacilli</taxon>
        <taxon>Bacillales</taxon>
        <taxon>Paenibacillaceae</taxon>
        <taxon>Paenibacillus</taxon>
    </lineage>
</organism>
<comment type="caution">
    <text evidence="2">The sequence shown here is derived from an EMBL/GenBank/DDBJ whole genome shotgun (WGS) entry which is preliminary data.</text>
</comment>
<reference evidence="2 3" key="1">
    <citation type="submission" date="2018-12" db="EMBL/GenBank/DDBJ databases">
        <authorList>
            <person name="Sun L."/>
            <person name="Chen Z."/>
        </authorList>
    </citation>
    <scope>NUCLEOTIDE SEQUENCE [LARGE SCALE GENOMIC DNA]</scope>
    <source>
        <strain evidence="2 3">DSM 15890</strain>
    </source>
</reference>
<dbReference type="Proteomes" id="UP000279446">
    <property type="component" value="Unassembled WGS sequence"/>
</dbReference>
<sequence>MNNEKEFRDFLVEAKRNSYASGNNGVASSRPGTKDILYTKGNYSYLDSYFGGLHFSGQEIVRLNETAVWGMNYHGRTANPVQRFPEFLLECLMLVCQDAPYRGPASHRNKDFEYECSWNGDLVQFSGEERIMYKGEEIYHLFFHGGEIAYD</sequence>
<gene>
    <name evidence="2" type="ORF">EJP82_07295</name>
</gene>
<proteinExistence type="predicted"/>
<dbReference type="EMBL" id="RZNY01000004">
    <property type="protein sequence ID" value="RUT47585.1"/>
    <property type="molecule type" value="Genomic_DNA"/>
</dbReference>